<comment type="caution">
    <text evidence="1">The sequence shown here is derived from an EMBL/GenBank/DDBJ whole genome shotgun (WGS) entry which is preliminary data.</text>
</comment>
<accession>A0A4D9CZM3</accession>
<sequence>MGKKSDVVLPAREYAPLEARTDIVAWTKGREARAREEAIAIEMVKNLRDQVSWCQRKHPVTHYYDCAELVGKYLKLVRDPLRGVKLPGAASEE</sequence>
<reference evidence="1 2" key="1">
    <citation type="submission" date="2019-01" db="EMBL/GenBank/DDBJ databases">
        <title>Nuclear Genome Assembly of the Microalgal Biofuel strain Nannochloropsis salina CCMP1776.</title>
        <authorList>
            <person name="Hovde B."/>
        </authorList>
    </citation>
    <scope>NUCLEOTIDE SEQUENCE [LARGE SCALE GENOMIC DNA]</scope>
    <source>
        <strain evidence="1 2">CCMP1776</strain>
    </source>
</reference>
<dbReference type="Proteomes" id="UP000355283">
    <property type="component" value="Unassembled WGS sequence"/>
</dbReference>
<keyword evidence="2" id="KW-1185">Reference proteome</keyword>
<dbReference type="OrthoDB" id="10286084at2759"/>
<name>A0A4D9CZM3_9STRA</name>
<evidence type="ECO:0000313" key="1">
    <source>
        <dbReference type="EMBL" id="TFJ84852.1"/>
    </source>
</evidence>
<proteinExistence type="predicted"/>
<organism evidence="1 2">
    <name type="scientific">Nannochloropsis salina CCMP1776</name>
    <dbReference type="NCBI Taxonomy" id="1027361"/>
    <lineage>
        <taxon>Eukaryota</taxon>
        <taxon>Sar</taxon>
        <taxon>Stramenopiles</taxon>
        <taxon>Ochrophyta</taxon>
        <taxon>Eustigmatophyceae</taxon>
        <taxon>Eustigmatales</taxon>
        <taxon>Monodopsidaceae</taxon>
        <taxon>Microchloropsis</taxon>
        <taxon>Microchloropsis salina</taxon>
    </lineage>
</organism>
<dbReference type="EMBL" id="SDOX01000017">
    <property type="protein sequence ID" value="TFJ84852.1"/>
    <property type="molecule type" value="Genomic_DNA"/>
</dbReference>
<protein>
    <submittedName>
        <fullName evidence="1">Uncharacterized protein</fullName>
    </submittedName>
</protein>
<evidence type="ECO:0000313" key="2">
    <source>
        <dbReference type="Proteomes" id="UP000355283"/>
    </source>
</evidence>
<gene>
    <name evidence="1" type="ORF">NSK_003884</name>
</gene>
<dbReference type="AlphaFoldDB" id="A0A4D9CZM3"/>